<comment type="caution">
    <text evidence="18">The sequence shown here is derived from an EMBL/GenBank/DDBJ whole genome shotgun (WGS) entry which is preliminary data.</text>
</comment>
<dbReference type="SUPFAM" id="SSF55957">
    <property type="entry name" value="Phosphoglucomutase, C-terminal domain"/>
    <property type="match status" value="1"/>
</dbReference>
<dbReference type="GO" id="GO:0005975">
    <property type="term" value="P:carbohydrate metabolic process"/>
    <property type="evidence" value="ECO:0007669"/>
    <property type="project" value="InterPro"/>
</dbReference>
<evidence type="ECO:0000313" key="19">
    <source>
        <dbReference type="Proteomes" id="UP000886748"/>
    </source>
</evidence>
<evidence type="ECO:0000259" key="15">
    <source>
        <dbReference type="Pfam" id="PF02878"/>
    </source>
</evidence>
<reference evidence="18" key="2">
    <citation type="journal article" date="2021" name="PeerJ">
        <title>Extensive microbial diversity within the chicken gut microbiome revealed by metagenomics and culture.</title>
        <authorList>
            <person name="Gilroy R."/>
            <person name="Ravi A."/>
            <person name="Getino M."/>
            <person name="Pursley I."/>
            <person name="Horton D.L."/>
            <person name="Alikhan N.F."/>
            <person name="Baker D."/>
            <person name="Gharbi K."/>
            <person name="Hall N."/>
            <person name="Watson M."/>
            <person name="Adriaenssens E.M."/>
            <person name="Foster-Nyarko E."/>
            <person name="Jarju S."/>
            <person name="Secka A."/>
            <person name="Antonio M."/>
            <person name="Oren A."/>
            <person name="Chaudhuri R.R."/>
            <person name="La Ragione R."/>
            <person name="Hildebrand F."/>
            <person name="Pallen M.J."/>
        </authorList>
    </citation>
    <scope>NUCLEOTIDE SEQUENCE</scope>
    <source>
        <strain evidence="18">CHK154-7741</strain>
    </source>
</reference>
<gene>
    <name evidence="18" type="ORF">IAD26_02860</name>
</gene>
<feature type="domain" description="Alpha-D-phosphohexomutase alpha/beta/alpha" evidence="17">
    <location>
        <begin position="272"/>
        <end position="380"/>
    </location>
</feature>
<evidence type="ECO:0000256" key="9">
    <source>
        <dbReference type="ARBA" id="ARBA00022842"/>
    </source>
</evidence>
<evidence type="ECO:0000256" key="6">
    <source>
        <dbReference type="ARBA" id="ARBA00012728"/>
    </source>
</evidence>
<comment type="catalytic activity">
    <reaction evidence="1">
        <text>alpha-D-glucose 1-phosphate = alpha-D-glucose 6-phosphate</text>
        <dbReference type="Rhea" id="RHEA:23536"/>
        <dbReference type="ChEBI" id="CHEBI:58225"/>
        <dbReference type="ChEBI" id="CHEBI:58601"/>
        <dbReference type="EC" id="5.4.2.2"/>
    </reaction>
</comment>
<dbReference type="Pfam" id="PF00408">
    <property type="entry name" value="PGM_PMM_IV"/>
    <property type="match status" value="1"/>
</dbReference>
<accession>A0A9D1MYY7</accession>
<feature type="domain" description="Alpha-D-phosphohexomutase C-terminal" evidence="14">
    <location>
        <begin position="412"/>
        <end position="470"/>
    </location>
</feature>
<evidence type="ECO:0000256" key="1">
    <source>
        <dbReference type="ARBA" id="ARBA00000443"/>
    </source>
</evidence>
<evidence type="ECO:0000256" key="2">
    <source>
        <dbReference type="ARBA" id="ARBA00001946"/>
    </source>
</evidence>
<evidence type="ECO:0000256" key="8">
    <source>
        <dbReference type="ARBA" id="ARBA00022723"/>
    </source>
</evidence>
<dbReference type="Proteomes" id="UP000886748">
    <property type="component" value="Unassembled WGS sequence"/>
</dbReference>
<dbReference type="InterPro" id="IPR016055">
    <property type="entry name" value="A-D-PHexomutase_a/b/a-I/II/III"/>
</dbReference>
<keyword evidence="7" id="KW-0597">Phosphoprotein</keyword>
<organism evidence="18 19">
    <name type="scientific">Candidatus Limenecus avicola</name>
    <dbReference type="NCBI Taxonomy" id="2840847"/>
    <lineage>
        <taxon>Bacteria</taxon>
        <taxon>Bacillati</taxon>
        <taxon>Bacillota</taxon>
        <taxon>Clostridia</taxon>
        <taxon>Eubacteriales</taxon>
        <taxon>Clostridiaceae</taxon>
        <taxon>Clostridiaceae incertae sedis</taxon>
        <taxon>Candidatus Limenecus</taxon>
    </lineage>
</organism>
<evidence type="ECO:0000256" key="7">
    <source>
        <dbReference type="ARBA" id="ARBA00022553"/>
    </source>
</evidence>
<evidence type="ECO:0000256" key="12">
    <source>
        <dbReference type="ARBA" id="ARBA00041398"/>
    </source>
</evidence>
<dbReference type="PANTHER" id="PTHR45745:SF1">
    <property type="entry name" value="PHOSPHOGLUCOMUTASE 2B-RELATED"/>
    <property type="match status" value="1"/>
</dbReference>
<evidence type="ECO:0000259" key="17">
    <source>
        <dbReference type="Pfam" id="PF02880"/>
    </source>
</evidence>
<evidence type="ECO:0000313" key="18">
    <source>
        <dbReference type="EMBL" id="HIU92057.1"/>
    </source>
</evidence>
<evidence type="ECO:0000256" key="4">
    <source>
        <dbReference type="ARBA" id="ARBA00005189"/>
    </source>
</evidence>
<comment type="cofactor">
    <cofactor evidence="2">
        <name>Mg(2+)</name>
        <dbReference type="ChEBI" id="CHEBI:18420"/>
    </cofactor>
</comment>
<dbReference type="InterPro" id="IPR005841">
    <property type="entry name" value="Alpha-D-phosphohexomutase_SF"/>
</dbReference>
<dbReference type="SUPFAM" id="SSF53738">
    <property type="entry name" value="Phosphoglucomutase, first 3 domains"/>
    <property type="match status" value="3"/>
</dbReference>
<dbReference type="CDD" id="cd05800">
    <property type="entry name" value="PGM_like2"/>
    <property type="match status" value="1"/>
</dbReference>
<evidence type="ECO:0000259" key="16">
    <source>
        <dbReference type="Pfam" id="PF02879"/>
    </source>
</evidence>
<dbReference type="EMBL" id="DVOD01000020">
    <property type="protein sequence ID" value="HIU92057.1"/>
    <property type="molecule type" value="Genomic_DNA"/>
</dbReference>
<evidence type="ECO:0000256" key="11">
    <source>
        <dbReference type="ARBA" id="ARBA00039995"/>
    </source>
</evidence>
<proteinExistence type="inferred from homology"/>
<comment type="pathway">
    <text evidence="4">Lipid metabolism.</text>
</comment>
<dbReference type="InterPro" id="IPR005845">
    <property type="entry name" value="A-D-PHexomutase_a/b/a-II"/>
</dbReference>
<dbReference type="Gene3D" id="3.30.310.50">
    <property type="entry name" value="Alpha-D-phosphohexomutase, C-terminal domain"/>
    <property type="match status" value="1"/>
</dbReference>
<evidence type="ECO:0000256" key="5">
    <source>
        <dbReference type="ARBA" id="ARBA00010231"/>
    </source>
</evidence>
<comment type="similarity">
    <text evidence="5">Belongs to the phosphohexose mutase family.</text>
</comment>
<evidence type="ECO:0000256" key="3">
    <source>
        <dbReference type="ARBA" id="ARBA00005164"/>
    </source>
</evidence>
<dbReference type="PANTHER" id="PTHR45745">
    <property type="entry name" value="PHOSPHOMANNOMUTASE 45A"/>
    <property type="match status" value="1"/>
</dbReference>
<evidence type="ECO:0000259" key="14">
    <source>
        <dbReference type="Pfam" id="PF00408"/>
    </source>
</evidence>
<feature type="domain" description="Alpha-D-phosphohexomutase alpha/beta/alpha" evidence="16">
    <location>
        <begin position="161"/>
        <end position="265"/>
    </location>
</feature>
<dbReference type="Pfam" id="PF02879">
    <property type="entry name" value="PGM_PMM_II"/>
    <property type="match status" value="1"/>
</dbReference>
<dbReference type="Pfam" id="PF02878">
    <property type="entry name" value="PGM_PMM_I"/>
    <property type="match status" value="1"/>
</dbReference>
<dbReference type="GO" id="GO:0004614">
    <property type="term" value="F:phosphoglucomutase activity"/>
    <property type="evidence" value="ECO:0007669"/>
    <property type="project" value="UniProtKB-EC"/>
</dbReference>
<dbReference type="Gene3D" id="3.40.120.10">
    <property type="entry name" value="Alpha-D-Glucose-1,6-Bisphosphate, subunit A, domain 3"/>
    <property type="match status" value="3"/>
</dbReference>
<keyword evidence="9" id="KW-0460">Magnesium</keyword>
<dbReference type="GO" id="GO:0008973">
    <property type="term" value="F:phosphopentomutase activity"/>
    <property type="evidence" value="ECO:0007669"/>
    <property type="project" value="TreeGrafter"/>
</dbReference>
<dbReference type="InterPro" id="IPR005843">
    <property type="entry name" value="A-D-PHexomutase_C"/>
</dbReference>
<sequence>MTNNVSAIKFGTDGWRAVVGQDFNFENVETVTKAIAQYILEKDGVEKPVIIGYDPRNMAYEFAQFSAKILSQAGFKVTLSDTVVPTPVLAYNAKILDADALMFTASHNPPEYLGIKFIPDYAGPATTEITNAIVENIKNIDSISFSPSQVFEIEQKSFKEPYFKHIESIIDFEKIREYFTREDDDGEIIYDGLYSASIGYFDELLKRNNISFESLHMNHDPDFGGGMPEPKAKYLHELIELITHRTSAIGLSNDGDGDRFGVINEKAEYVTPNEIIALLLGHLIKNKGFSGKLVKTVGASRMLDIIAKQYDIDIVETPVGFKWVGAAMREYDTIIGGEESGGLSIKGHIPEKDGIIADLLVLEMLAYEDKPLWELQEELKQKAGCVFINERIDVKLQDQQQLDILMKKYCELEKVASFGIKEKDTKDGVKYYLDDERTWVLIRPSGTEPLLRIYFESDEKAKIEELKAFFC</sequence>
<reference evidence="18" key="1">
    <citation type="submission" date="2020-10" db="EMBL/GenBank/DDBJ databases">
        <authorList>
            <person name="Gilroy R."/>
        </authorList>
    </citation>
    <scope>NUCLEOTIDE SEQUENCE</scope>
    <source>
        <strain evidence="18">CHK154-7741</strain>
    </source>
</reference>
<evidence type="ECO:0000256" key="13">
    <source>
        <dbReference type="ARBA" id="ARBA00041467"/>
    </source>
</evidence>
<keyword evidence="10" id="KW-0413">Isomerase</keyword>
<protein>
    <recommendedName>
        <fullName evidence="11">Phosphoglucomutase</fullName>
        <ecNumber evidence="6">5.4.2.2</ecNumber>
    </recommendedName>
    <alternativeName>
        <fullName evidence="13">Alpha-phosphoglucomutase</fullName>
    </alternativeName>
    <alternativeName>
        <fullName evidence="12">Glucose phosphomutase</fullName>
    </alternativeName>
</protein>
<dbReference type="InterPro" id="IPR036900">
    <property type="entry name" value="A-D-PHexomutase_C_sf"/>
</dbReference>
<feature type="domain" description="Alpha-D-phosphohexomutase alpha/beta/alpha" evidence="15">
    <location>
        <begin position="8"/>
        <end position="142"/>
    </location>
</feature>
<comment type="pathway">
    <text evidence="3">Glycolipid metabolism; diglucosyl-diacylglycerol biosynthesis.</text>
</comment>
<evidence type="ECO:0000256" key="10">
    <source>
        <dbReference type="ARBA" id="ARBA00023235"/>
    </source>
</evidence>
<dbReference type="AlphaFoldDB" id="A0A9D1MYY7"/>
<dbReference type="Pfam" id="PF02880">
    <property type="entry name" value="PGM_PMM_III"/>
    <property type="match status" value="1"/>
</dbReference>
<dbReference type="InterPro" id="IPR005846">
    <property type="entry name" value="A-D-PHexomutase_a/b/a-III"/>
</dbReference>
<dbReference type="EC" id="5.4.2.2" evidence="6"/>
<dbReference type="GO" id="GO:0046872">
    <property type="term" value="F:metal ion binding"/>
    <property type="evidence" value="ECO:0007669"/>
    <property type="project" value="UniProtKB-KW"/>
</dbReference>
<dbReference type="InterPro" id="IPR005844">
    <property type="entry name" value="A-D-PHexomutase_a/b/a-I"/>
</dbReference>
<name>A0A9D1MYY7_9CLOT</name>
<dbReference type="PRINTS" id="PR00509">
    <property type="entry name" value="PGMPMM"/>
</dbReference>
<keyword evidence="8" id="KW-0479">Metal-binding</keyword>
<dbReference type="GO" id="GO:0006166">
    <property type="term" value="P:purine ribonucleoside salvage"/>
    <property type="evidence" value="ECO:0007669"/>
    <property type="project" value="TreeGrafter"/>
</dbReference>